<name>A0A7R8VET3_TIMDO</name>
<organism evidence="2">
    <name type="scientific">Timema douglasi</name>
    <name type="common">Walking stick</name>
    <dbReference type="NCBI Taxonomy" id="61478"/>
    <lineage>
        <taxon>Eukaryota</taxon>
        <taxon>Metazoa</taxon>
        <taxon>Ecdysozoa</taxon>
        <taxon>Arthropoda</taxon>
        <taxon>Hexapoda</taxon>
        <taxon>Insecta</taxon>
        <taxon>Pterygota</taxon>
        <taxon>Neoptera</taxon>
        <taxon>Polyneoptera</taxon>
        <taxon>Phasmatodea</taxon>
        <taxon>Timematodea</taxon>
        <taxon>Timematoidea</taxon>
        <taxon>Timematidae</taxon>
        <taxon>Timema</taxon>
    </lineage>
</organism>
<dbReference type="AlphaFoldDB" id="A0A7R8VET3"/>
<reference evidence="2" key="1">
    <citation type="submission" date="2020-11" db="EMBL/GenBank/DDBJ databases">
        <authorList>
            <person name="Tran Van P."/>
        </authorList>
    </citation>
    <scope>NUCLEOTIDE SEQUENCE</scope>
</reference>
<protein>
    <submittedName>
        <fullName evidence="2">Uncharacterized protein</fullName>
    </submittedName>
</protein>
<sequence length="437" mass="49067">MGSEPAFACRESGKPFRKNPPPVHPTEIQTSISPSSAVELNTTSALADYVTEAGLNSIMELETQVKAINVSGHGWADVCAGYLTWFKDDAILEFQEEIDAAIKEGIFRNDCIYQSLMKLWDANSSTIHSFKALTQDKILDNLTQAVNFSMKLFNWTQSRKERFTNFGHFCLHPTCTHQILQDQLQLKHSYPSSSEPSTSTACIGDCVEVSESIPLKSKLSLRGHRDFGRFSREEPTANDGNFKALLRYRANHGDNVLTDHILSSAGNAMYVSPIVQNELVHLIGQQIQTLSIRNKIGDIPIQALHIFTMMERDEENVPSTQKNVLDEVKPLLSHLEYDLEGRVKGAKATILNWMLKKTLKTFGVFKLRLNVAPPQKRKQETVDMRRSVRASDSAVKPTASRVARGLNMPRLCEGFPEQCIPPPYPFSCFGFPRCEFT</sequence>
<dbReference type="EMBL" id="OA565331">
    <property type="protein sequence ID" value="CAD7196797.1"/>
    <property type="molecule type" value="Genomic_DNA"/>
</dbReference>
<feature type="region of interest" description="Disordered" evidence="1">
    <location>
        <begin position="1"/>
        <end position="29"/>
    </location>
</feature>
<proteinExistence type="predicted"/>
<evidence type="ECO:0000313" key="2">
    <source>
        <dbReference type="EMBL" id="CAD7196797.1"/>
    </source>
</evidence>
<evidence type="ECO:0000256" key="1">
    <source>
        <dbReference type="SAM" id="MobiDB-lite"/>
    </source>
</evidence>
<accession>A0A7R8VET3</accession>
<gene>
    <name evidence="2" type="ORF">TDIB3V08_LOCUS3126</name>
</gene>